<dbReference type="SMART" id="SM00343">
    <property type="entry name" value="ZnF_C2HC"/>
    <property type="match status" value="4"/>
</dbReference>
<dbReference type="EMBL" id="LYXU01000001">
    <property type="protein sequence ID" value="OBS26878.1"/>
    <property type="molecule type" value="Genomic_DNA"/>
</dbReference>
<dbReference type="InterPro" id="IPR042509">
    <property type="entry name" value="ZCCHC3"/>
</dbReference>
<dbReference type="GO" id="GO:0003690">
    <property type="term" value="F:double-stranded DNA binding"/>
    <property type="evidence" value="ECO:0007669"/>
    <property type="project" value="InterPro"/>
</dbReference>
<keyword evidence="1" id="KW-0863">Zinc-finger</keyword>
<feature type="domain" description="CCHC-type" evidence="3">
    <location>
        <begin position="143"/>
        <end position="156"/>
    </location>
</feature>
<dbReference type="PANTHER" id="PTHR22639">
    <property type="entry name" value="GAG-RELATED PROTEIN"/>
    <property type="match status" value="1"/>
</dbReference>
<keyword evidence="5" id="KW-1185">Reference proteome</keyword>
<dbReference type="Pfam" id="PF00098">
    <property type="entry name" value="zf-CCHC"/>
    <property type="match status" value="2"/>
</dbReference>
<evidence type="ECO:0000256" key="2">
    <source>
        <dbReference type="SAM" id="MobiDB-lite"/>
    </source>
</evidence>
<evidence type="ECO:0000259" key="3">
    <source>
        <dbReference type="PROSITE" id="PS50158"/>
    </source>
</evidence>
<dbReference type="PROSITE" id="PS50158">
    <property type="entry name" value="ZF_CCHC"/>
    <property type="match status" value="3"/>
</dbReference>
<name>A0A1B8B2E0_FUSPO</name>
<sequence>MHHQPCTYTTCQSRHIFGKRCIRSKQRATPALTRAAVSNIVITSRGALVNSELNPEKAQRARELYSIFRYHQERNLVVRVHCCWKCTTIEHDGCLCEVVLPSSNDTCLRKSCGMIGHDAENCEYRIWPPRDWDNDDQGGDQNCFKCHQPGHRADQCIRIVCKNCDQEGHVFKDCPTLTCKNCGGEGHMARDCSQRRCNRQCGQPGYTRKDCPQRQQVVCETCQGPHPTSKCDTGREKAPKPAGGKRTTIKAARDYRGGVDNAREQSDNSRRATELLQGLRPTAVKTIVTPSSEGQLEPGLVGSRKDGILGLG</sequence>
<organism evidence="4 5">
    <name type="scientific">Fusarium poae</name>
    <dbReference type="NCBI Taxonomy" id="36050"/>
    <lineage>
        <taxon>Eukaryota</taxon>
        <taxon>Fungi</taxon>
        <taxon>Dikarya</taxon>
        <taxon>Ascomycota</taxon>
        <taxon>Pezizomycotina</taxon>
        <taxon>Sordariomycetes</taxon>
        <taxon>Hypocreomycetidae</taxon>
        <taxon>Hypocreales</taxon>
        <taxon>Nectriaceae</taxon>
        <taxon>Fusarium</taxon>
    </lineage>
</organism>
<feature type="compositionally biased region" description="Basic and acidic residues" evidence="2">
    <location>
        <begin position="303"/>
        <end position="312"/>
    </location>
</feature>
<evidence type="ECO:0000256" key="1">
    <source>
        <dbReference type="PROSITE-ProRule" id="PRU00047"/>
    </source>
</evidence>
<dbReference type="InterPro" id="IPR001878">
    <property type="entry name" value="Znf_CCHC"/>
</dbReference>
<keyword evidence="1" id="KW-0479">Metal-binding</keyword>
<keyword evidence="1" id="KW-0862">Zinc</keyword>
<dbReference type="STRING" id="36050.A0A1B8B2E0"/>
<dbReference type="AlphaFoldDB" id="A0A1B8B2E0"/>
<dbReference type="GO" id="GO:0003723">
    <property type="term" value="F:RNA binding"/>
    <property type="evidence" value="ECO:0007669"/>
    <property type="project" value="InterPro"/>
</dbReference>
<feature type="region of interest" description="Disordered" evidence="2">
    <location>
        <begin position="290"/>
        <end position="312"/>
    </location>
</feature>
<gene>
    <name evidence="4" type="ORF">FPOA_00821</name>
</gene>
<dbReference type="GO" id="GO:0008270">
    <property type="term" value="F:zinc ion binding"/>
    <property type="evidence" value="ECO:0007669"/>
    <property type="project" value="UniProtKB-KW"/>
</dbReference>
<dbReference type="InterPro" id="IPR036875">
    <property type="entry name" value="Znf_CCHC_sf"/>
</dbReference>
<evidence type="ECO:0000313" key="5">
    <source>
        <dbReference type="Proteomes" id="UP000091967"/>
    </source>
</evidence>
<dbReference type="Proteomes" id="UP000091967">
    <property type="component" value="Unassembled WGS sequence"/>
</dbReference>
<dbReference type="Gene3D" id="4.10.60.10">
    <property type="entry name" value="Zinc finger, CCHC-type"/>
    <property type="match status" value="2"/>
</dbReference>
<feature type="domain" description="CCHC-type" evidence="3">
    <location>
        <begin position="179"/>
        <end position="194"/>
    </location>
</feature>
<reference evidence="4 5" key="1">
    <citation type="submission" date="2016-06" db="EMBL/GenBank/DDBJ databases">
        <title>Living apart together: crosstalk between the core and supernumerary genomes in a fungal plant pathogen.</title>
        <authorList>
            <person name="Vanheule A."/>
            <person name="Audenaert K."/>
            <person name="Warris S."/>
            <person name="Van De Geest H."/>
            <person name="Schijlen E."/>
            <person name="Hofte M."/>
            <person name="De Saeger S."/>
            <person name="Haesaert G."/>
            <person name="Waalwijk C."/>
            <person name="Van Der Lee T."/>
        </authorList>
    </citation>
    <scope>NUCLEOTIDE SEQUENCE [LARGE SCALE GENOMIC DNA]</scope>
    <source>
        <strain evidence="4 5">2516</strain>
    </source>
</reference>
<feature type="domain" description="CCHC-type" evidence="3">
    <location>
        <begin position="161"/>
        <end position="175"/>
    </location>
</feature>
<dbReference type="PANTHER" id="PTHR22639:SF3">
    <property type="entry name" value="ZINC FINGER CCHC DOMAIN-CONTAINING PROTEIN 3"/>
    <property type="match status" value="1"/>
</dbReference>
<proteinExistence type="predicted"/>
<comment type="caution">
    <text evidence="4">The sequence shown here is derived from an EMBL/GenBank/DDBJ whole genome shotgun (WGS) entry which is preliminary data.</text>
</comment>
<accession>A0A1B8B2E0</accession>
<evidence type="ECO:0000313" key="4">
    <source>
        <dbReference type="EMBL" id="OBS26878.1"/>
    </source>
</evidence>
<dbReference type="SUPFAM" id="SSF57756">
    <property type="entry name" value="Retrovirus zinc finger-like domains"/>
    <property type="match status" value="2"/>
</dbReference>
<protein>
    <recommendedName>
        <fullName evidence="3">CCHC-type domain-containing protein</fullName>
    </recommendedName>
</protein>